<feature type="domain" description="XPG-I" evidence="2">
    <location>
        <begin position="66"/>
        <end position="133"/>
    </location>
</feature>
<keyword evidence="1" id="KW-0540">Nuclease</keyword>
<dbReference type="GO" id="GO:0017108">
    <property type="term" value="F:5'-flap endonuclease activity"/>
    <property type="evidence" value="ECO:0007669"/>
    <property type="project" value="TreeGrafter"/>
</dbReference>
<dbReference type="GO" id="GO:0006281">
    <property type="term" value="P:DNA repair"/>
    <property type="evidence" value="ECO:0007669"/>
    <property type="project" value="UniProtKB-UniRule"/>
</dbReference>
<reference evidence="3" key="1">
    <citation type="submission" date="2020-04" db="EMBL/GenBank/DDBJ databases">
        <authorList>
            <person name="Alioto T."/>
            <person name="Alioto T."/>
            <person name="Gomez Garrido J."/>
        </authorList>
    </citation>
    <scope>NUCLEOTIDE SEQUENCE</scope>
    <source>
        <strain evidence="3">A484AB</strain>
    </source>
</reference>
<comment type="function">
    <text evidence="1">5'-&gt;3' double-stranded DNA exonuclease which may also possess a cryptic 3'-&gt;5' double-stranded DNA exonuclease activity. Functions in DNA mismatch repair.</text>
</comment>
<comment type="caution">
    <text evidence="3">The sequence shown here is derived from an EMBL/GenBank/DDBJ whole genome shotgun (WGS) entry which is preliminary data.</text>
</comment>
<dbReference type="InterPro" id="IPR008918">
    <property type="entry name" value="HhH2"/>
</dbReference>
<dbReference type="EMBL" id="CACRXK020019168">
    <property type="protein sequence ID" value="CAB4033340.1"/>
    <property type="molecule type" value="Genomic_DNA"/>
</dbReference>
<dbReference type="SUPFAM" id="SSF47807">
    <property type="entry name" value="5' to 3' exonuclease, C-terminal subdomain"/>
    <property type="match status" value="1"/>
</dbReference>
<dbReference type="Proteomes" id="UP001152795">
    <property type="component" value="Unassembled WGS sequence"/>
</dbReference>
<keyword evidence="1" id="KW-0460">Magnesium</keyword>
<comment type="cofactor">
    <cofactor evidence="1">
        <name>Mg(2+)</name>
        <dbReference type="ChEBI" id="CHEBI:18420"/>
    </cofactor>
    <text evidence="1">Binds 2 magnesium ions per subunit. They probably participate in the reaction catalyzed by the enzyme. May bind an additional third magnesium ion after substrate binding.</text>
</comment>
<dbReference type="InterPro" id="IPR029060">
    <property type="entry name" value="PIN-like_dom_sf"/>
</dbReference>
<sequence>AEVCAVDVSCWLHKALAVSYKEFGDDRRQRSKYRENATYFTILGDEIAACKESLGKSCRKLIVICCERDIPYIMAPYEADAQITFLVNKGYADFTVSEDSDLLAYQCKKVLFKLETNGTDKFTDMCIAAGCDYLDNIRGIGINKAKKIVSENETYLNVLQTLKFAPAAYSKCFEQARMVFHFQTVIDPSICETVPLTNGDTIVA</sequence>
<keyword evidence="1" id="KW-0267">Excision nuclease</keyword>
<keyword evidence="1" id="KW-0378">Hydrolase</keyword>
<keyword evidence="1" id="KW-0238">DNA-binding</keyword>
<dbReference type="Pfam" id="PF00867">
    <property type="entry name" value="XPG_I"/>
    <property type="match status" value="1"/>
</dbReference>
<dbReference type="PANTHER" id="PTHR11081:SF8">
    <property type="entry name" value="EXONUCLEASE 1"/>
    <property type="match status" value="1"/>
</dbReference>
<proteinExistence type="inferred from homology"/>
<gene>
    <name evidence="3" type="ORF">PACLA_8A027154</name>
</gene>
<dbReference type="SUPFAM" id="SSF88723">
    <property type="entry name" value="PIN domain-like"/>
    <property type="match status" value="1"/>
</dbReference>
<evidence type="ECO:0000256" key="1">
    <source>
        <dbReference type="RuleBase" id="RU910737"/>
    </source>
</evidence>
<comment type="similarity">
    <text evidence="1">Belongs to the XPG/RAD2 endonuclease family. EXO1 subfamily.</text>
</comment>
<dbReference type="AlphaFoldDB" id="A0A6S7JVR8"/>
<keyword evidence="1" id="KW-0228">DNA excision</keyword>
<evidence type="ECO:0000259" key="2">
    <source>
        <dbReference type="SMART" id="SM00484"/>
    </source>
</evidence>
<keyword evidence="1" id="KW-0234">DNA repair</keyword>
<organism evidence="3 4">
    <name type="scientific">Paramuricea clavata</name>
    <name type="common">Red gorgonian</name>
    <name type="synonym">Violescent sea-whip</name>
    <dbReference type="NCBI Taxonomy" id="317549"/>
    <lineage>
        <taxon>Eukaryota</taxon>
        <taxon>Metazoa</taxon>
        <taxon>Cnidaria</taxon>
        <taxon>Anthozoa</taxon>
        <taxon>Octocorallia</taxon>
        <taxon>Malacalcyonacea</taxon>
        <taxon>Plexauridae</taxon>
        <taxon>Paramuricea</taxon>
    </lineage>
</organism>
<dbReference type="InterPro" id="IPR006084">
    <property type="entry name" value="XPG/Rad2"/>
</dbReference>
<comment type="subcellular location">
    <subcellularLocation>
        <location evidence="1">Nucleus</location>
    </subcellularLocation>
</comment>
<dbReference type="InterPro" id="IPR036279">
    <property type="entry name" value="5-3_exonuclease_C_sf"/>
</dbReference>
<dbReference type="CDD" id="cd09901">
    <property type="entry name" value="H3TH_FEN1-like"/>
    <property type="match status" value="1"/>
</dbReference>
<accession>A0A6S7JVR8</accession>
<dbReference type="InterPro" id="IPR006086">
    <property type="entry name" value="XPG-I_dom"/>
</dbReference>
<dbReference type="GO" id="GO:0003677">
    <property type="term" value="F:DNA binding"/>
    <property type="evidence" value="ECO:0007669"/>
    <property type="project" value="UniProtKB-UniRule"/>
</dbReference>
<feature type="non-terminal residue" evidence="3">
    <location>
        <position position="1"/>
    </location>
</feature>
<protein>
    <recommendedName>
        <fullName evidence="1">Exonuclease 1</fullName>
        <ecNumber evidence="1">3.1.-.-</ecNumber>
    </recommendedName>
</protein>
<dbReference type="Gene3D" id="3.40.50.1010">
    <property type="entry name" value="5'-nuclease"/>
    <property type="match status" value="1"/>
</dbReference>
<evidence type="ECO:0000313" key="3">
    <source>
        <dbReference type="EMBL" id="CAB4033340.1"/>
    </source>
</evidence>
<dbReference type="GO" id="GO:0035312">
    <property type="term" value="F:5'-3' DNA exonuclease activity"/>
    <property type="evidence" value="ECO:0007669"/>
    <property type="project" value="UniProtKB-UniRule"/>
</dbReference>
<dbReference type="SMART" id="SM00484">
    <property type="entry name" value="XPGI"/>
    <property type="match status" value="1"/>
</dbReference>
<dbReference type="EC" id="3.1.-.-" evidence="1"/>
<keyword evidence="4" id="KW-1185">Reference proteome</keyword>
<keyword evidence="1" id="KW-0227">DNA damage</keyword>
<keyword evidence="1" id="KW-0479">Metal-binding</keyword>
<keyword evidence="1 3" id="KW-0269">Exonuclease</keyword>
<name>A0A6S7JVR8_PARCT</name>
<dbReference type="GO" id="GO:0005634">
    <property type="term" value="C:nucleus"/>
    <property type="evidence" value="ECO:0007669"/>
    <property type="project" value="UniProtKB-SubCell"/>
</dbReference>
<dbReference type="SMART" id="SM00279">
    <property type="entry name" value="HhH2"/>
    <property type="match status" value="1"/>
</dbReference>
<dbReference type="PANTHER" id="PTHR11081">
    <property type="entry name" value="FLAP ENDONUCLEASE FAMILY MEMBER"/>
    <property type="match status" value="1"/>
</dbReference>
<dbReference type="PRINTS" id="PR00853">
    <property type="entry name" value="XPGRADSUPER"/>
</dbReference>
<dbReference type="OrthoDB" id="26491at2759"/>
<evidence type="ECO:0000313" key="4">
    <source>
        <dbReference type="Proteomes" id="UP001152795"/>
    </source>
</evidence>
<dbReference type="GO" id="GO:0046872">
    <property type="term" value="F:metal ion binding"/>
    <property type="evidence" value="ECO:0007669"/>
    <property type="project" value="UniProtKB-UniRule"/>
</dbReference>
<keyword evidence="1" id="KW-0539">Nucleus</keyword>
<dbReference type="Gene3D" id="1.10.150.20">
    <property type="entry name" value="5' to 3' exonuclease, C-terminal subdomain"/>
    <property type="match status" value="1"/>
</dbReference>